<evidence type="ECO:0000256" key="2">
    <source>
        <dbReference type="PIRSR" id="PIRSR605511-1"/>
    </source>
</evidence>
<dbReference type="InterPro" id="IPR005511">
    <property type="entry name" value="SMP-30"/>
</dbReference>
<feature type="binding site" evidence="3">
    <location>
        <position position="178"/>
    </location>
    <ligand>
        <name>a divalent metal cation</name>
        <dbReference type="ChEBI" id="CHEBI:60240"/>
    </ligand>
</feature>
<gene>
    <name evidence="5" type="ORF">KK488_05730</name>
</gene>
<dbReference type="InterPro" id="IPR013658">
    <property type="entry name" value="SGL"/>
</dbReference>
<dbReference type="Pfam" id="PF08450">
    <property type="entry name" value="SGL"/>
    <property type="match status" value="1"/>
</dbReference>
<accession>A0A9X1DAM1</accession>
<dbReference type="InterPro" id="IPR051262">
    <property type="entry name" value="SMP-30/CGR1_Lactonase"/>
</dbReference>
<keyword evidence="1" id="KW-0378">Hydrolase</keyword>
<proteinExistence type="predicted"/>
<dbReference type="GO" id="GO:0016787">
    <property type="term" value="F:hydrolase activity"/>
    <property type="evidence" value="ECO:0007669"/>
    <property type="project" value="UniProtKB-KW"/>
</dbReference>
<keyword evidence="3" id="KW-0862">Zinc</keyword>
<evidence type="ECO:0000313" key="6">
    <source>
        <dbReference type="Proteomes" id="UP001138757"/>
    </source>
</evidence>
<feature type="binding site" evidence="3">
    <location>
        <position position="233"/>
    </location>
    <ligand>
        <name>a divalent metal cation</name>
        <dbReference type="ChEBI" id="CHEBI:60240"/>
    </ligand>
</feature>
<comment type="cofactor">
    <cofactor evidence="3">
        <name>Zn(2+)</name>
        <dbReference type="ChEBI" id="CHEBI:29105"/>
    </cofactor>
    <text evidence="3">Binds 1 divalent metal cation per subunit.</text>
</comment>
<feature type="binding site" evidence="3">
    <location>
        <position position="122"/>
    </location>
    <ligand>
        <name>substrate</name>
    </ligand>
</feature>
<dbReference type="Proteomes" id="UP001138757">
    <property type="component" value="Unassembled WGS sequence"/>
</dbReference>
<keyword evidence="3" id="KW-0479">Metal-binding</keyword>
<protein>
    <submittedName>
        <fullName evidence="5">SMP-30/gluconolactonase/LRE family protein</fullName>
    </submittedName>
</protein>
<comment type="caution">
    <text evidence="5">The sequence shown here is derived from an EMBL/GenBank/DDBJ whole genome shotgun (WGS) entry which is preliminary data.</text>
</comment>
<evidence type="ECO:0000313" key="5">
    <source>
        <dbReference type="EMBL" id="MBT2186444.1"/>
    </source>
</evidence>
<evidence type="ECO:0000259" key="4">
    <source>
        <dbReference type="Pfam" id="PF08450"/>
    </source>
</evidence>
<dbReference type="SUPFAM" id="SSF63829">
    <property type="entry name" value="Calcium-dependent phosphotriesterase"/>
    <property type="match status" value="1"/>
</dbReference>
<dbReference type="GO" id="GO:0046872">
    <property type="term" value="F:metal ion binding"/>
    <property type="evidence" value="ECO:0007669"/>
    <property type="project" value="UniProtKB-KW"/>
</dbReference>
<dbReference type="RefSeq" id="WP_214622184.1">
    <property type="nucleotide sequence ID" value="NZ_JAHGAW010000003.1"/>
</dbReference>
<feature type="binding site" evidence="3">
    <location>
        <position position="35"/>
    </location>
    <ligand>
        <name>a divalent metal cation</name>
        <dbReference type="ChEBI" id="CHEBI:60240"/>
    </ligand>
</feature>
<sequence length="309" mass="34086">MPVEILHESMLRIAPADRDEEHLGDGYGGMHGPAEGPVWIREKGYLLFSDIHASKRYRYTPGQGITLDKDGTANGNGMTRDLQGRLITCHHFSRCVDAEDLETGEITVIADSYKGYKLNRPNDVVVKSDGAVYFTDPPPKIPLTPADHYPEQDCAGVYRVSPDGKRINRIVHDFINPNGLCFSPDEKTLYINDSSAGRKLIRAFAVETNGMIDLGSDRLFCDMKTDNRRGFPDGMKCDIEGNLYCTGPAGIWVINPDGGHIGTILSDHIPINLNWGDEDWSTLYFAGWGSLNRIRLGIPGVPVPRGALA</sequence>
<dbReference type="PRINTS" id="PR01790">
    <property type="entry name" value="SMP30FAMILY"/>
</dbReference>
<feature type="domain" description="SMP-30/Gluconolactonase/LRE-like region" evidence="4">
    <location>
        <begin position="34"/>
        <end position="285"/>
    </location>
</feature>
<dbReference type="InterPro" id="IPR011042">
    <property type="entry name" value="6-blade_b-propeller_TolB-like"/>
</dbReference>
<feature type="active site" description="Proton donor/acceptor" evidence="2">
    <location>
        <position position="233"/>
    </location>
</feature>
<dbReference type="PANTHER" id="PTHR47572">
    <property type="entry name" value="LIPOPROTEIN-RELATED"/>
    <property type="match status" value="1"/>
</dbReference>
<dbReference type="Gene3D" id="2.120.10.30">
    <property type="entry name" value="TolB, C-terminal domain"/>
    <property type="match status" value="1"/>
</dbReference>
<dbReference type="PANTHER" id="PTHR47572:SF4">
    <property type="entry name" value="LACTONASE DRP35"/>
    <property type="match status" value="1"/>
</dbReference>
<dbReference type="AlphaFoldDB" id="A0A9X1DAM1"/>
<evidence type="ECO:0000256" key="1">
    <source>
        <dbReference type="ARBA" id="ARBA00022801"/>
    </source>
</evidence>
<evidence type="ECO:0000256" key="3">
    <source>
        <dbReference type="PIRSR" id="PIRSR605511-2"/>
    </source>
</evidence>
<reference evidence="5" key="1">
    <citation type="submission" date="2021-05" db="EMBL/GenBank/DDBJ databases">
        <title>Genome of Sphingobium sp. strain.</title>
        <authorList>
            <person name="Fan R."/>
        </authorList>
    </citation>
    <scope>NUCLEOTIDE SEQUENCE</scope>
    <source>
        <strain evidence="5">H33</strain>
    </source>
</reference>
<keyword evidence="6" id="KW-1185">Reference proteome</keyword>
<feature type="binding site" evidence="3">
    <location>
        <position position="120"/>
    </location>
    <ligand>
        <name>substrate</name>
    </ligand>
</feature>
<dbReference type="EMBL" id="JAHGAW010000003">
    <property type="protein sequence ID" value="MBT2186444.1"/>
    <property type="molecule type" value="Genomic_DNA"/>
</dbReference>
<name>A0A9X1DAM1_9SPHN</name>
<organism evidence="5 6">
    <name type="scientific">Sphingobium nicotianae</name>
    <dbReference type="NCBI Taxonomy" id="2782607"/>
    <lineage>
        <taxon>Bacteria</taxon>
        <taxon>Pseudomonadati</taxon>
        <taxon>Pseudomonadota</taxon>
        <taxon>Alphaproteobacteria</taxon>
        <taxon>Sphingomonadales</taxon>
        <taxon>Sphingomonadaceae</taxon>
        <taxon>Sphingobium</taxon>
    </lineage>
</organism>